<comment type="caution">
    <text evidence="1">The sequence shown here is derived from an EMBL/GenBank/DDBJ whole genome shotgun (WGS) entry which is preliminary data.</text>
</comment>
<protein>
    <submittedName>
        <fullName evidence="1">Uncharacterized protein</fullName>
    </submittedName>
</protein>
<name>A0A2A2PF47_9PSED</name>
<keyword evidence="2" id="KW-1185">Reference proteome</keyword>
<dbReference type="RefSeq" id="WP_095666886.1">
    <property type="nucleotide sequence ID" value="NZ_NRSS01000004.1"/>
</dbReference>
<dbReference type="Proteomes" id="UP000217830">
    <property type="component" value="Unassembled WGS sequence"/>
</dbReference>
<accession>A0A2A2PF47</accession>
<organism evidence="1 2">
    <name type="scientific">Pseudomonas moraviensis</name>
    <dbReference type="NCBI Taxonomy" id="321662"/>
    <lineage>
        <taxon>Bacteria</taxon>
        <taxon>Pseudomonadati</taxon>
        <taxon>Pseudomonadota</taxon>
        <taxon>Gammaproteobacteria</taxon>
        <taxon>Pseudomonadales</taxon>
        <taxon>Pseudomonadaceae</taxon>
        <taxon>Pseudomonas</taxon>
    </lineage>
</organism>
<evidence type="ECO:0000313" key="2">
    <source>
        <dbReference type="Proteomes" id="UP000217830"/>
    </source>
</evidence>
<dbReference type="AlphaFoldDB" id="A0A2A2PF47"/>
<dbReference type="EMBL" id="NRST01000001">
    <property type="protein sequence ID" value="PAW54198.1"/>
    <property type="molecule type" value="Genomic_DNA"/>
</dbReference>
<evidence type="ECO:0000313" key="1">
    <source>
        <dbReference type="EMBL" id="PAW54198.1"/>
    </source>
</evidence>
<sequence length="115" mass="13158">MRITPDSQEAVVLIDDAKRTLIGYKKQTLTFAALQRLFSPIETCELALRIELLCNKSVGVLEKEFYYEDENGRPLFIPPKYIKHYLLTGVLSHPETKMPIESVSEESIAIEFLVL</sequence>
<reference evidence="1 2" key="1">
    <citation type="submission" date="2017-08" db="EMBL/GenBank/DDBJ databases">
        <title>Draft Genome Sequence of Pseudomonas moraviensis TYU6, isolated from Taxus cuspidata by using PacBio Single-Molecule Real-Time Technology.</title>
        <authorList>
            <person name="Baek K.-H."/>
            <person name="Mishra A.K."/>
        </authorList>
    </citation>
    <scope>NUCLEOTIDE SEQUENCE [LARGE SCALE GENOMIC DNA]</scope>
    <source>
        <strain evidence="1 2">TYU6</strain>
    </source>
</reference>
<gene>
    <name evidence="1" type="ORF">CKQ80_02505</name>
</gene>
<proteinExistence type="predicted"/>